<feature type="compositionally biased region" description="Low complexity" evidence="1">
    <location>
        <begin position="1"/>
        <end position="10"/>
    </location>
</feature>
<comment type="caution">
    <text evidence="3">The sequence shown here is derived from an EMBL/GenBank/DDBJ whole genome shotgun (WGS) entry which is preliminary data.</text>
</comment>
<gene>
    <name evidence="3" type="ORF">FB463_000901</name>
    <name evidence="2" type="ORF">FFA01_06180</name>
</gene>
<feature type="region of interest" description="Disordered" evidence="1">
    <location>
        <begin position="134"/>
        <end position="160"/>
    </location>
</feature>
<dbReference type="Proteomes" id="UP000522688">
    <property type="component" value="Unassembled WGS sequence"/>
</dbReference>
<feature type="compositionally biased region" description="Basic and acidic residues" evidence="1">
    <location>
        <begin position="134"/>
        <end position="148"/>
    </location>
</feature>
<reference evidence="3 5" key="2">
    <citation type="submission" date="2020-07" db="EMBL/GenBank/DDBJ databases">
        <title>Sequencing the genomes of 1000 actinobacteria strains.</title>
        <authorList>
            <person name="Klenk H.-P."/>
        </authorList>
    </citation>
    <scope>NUCLEOTIDE SEQUENCE [LARGE SCALE GENOMIC DNA]</scope>
    <source>
        <strain evidence="3 5">DSM 10309</strain>
    </source>
</reference>
<dbReference type="RefSeq" id="WP_343862109.1">
    <property type="nucleotide sequence ID" value="NZ_BAAAHR010000002.1"/>
</dbReference>
<keyword evidence="4" id="KW-1185">Reference proteome</keyword>
<dbReference type="Pfam" id="PF25673">
    <property type="entry name" value="Terminase_7"/>
    <property type="match status" value="1"/>
</dbReference>
<evidence type="ECO:0000313" key="3">
    <source>
        <dbReference type="EMBL" id="MBA8812677.1"/>
    </source>
</evidence>
<evidence type="ECO:0008006" key="6">
    <source>
        <dbReference type="Google" id="ProtNLM"/>
    </source>
</evidence>
<accession>A0A7W3JGX4</accession>
<proteinExistence type="predicted"/>
<dbReference type="EMBL" id="BJUV01000004">
    <property type="protein sequence ID" value="GEK82309.1"/>
    <property type="molecule type" value="Genomic_DNA"/>
</dbReference>
<reference evidence="2 4" key="1">
    <citation type="submission" date="2019-07" db="EMBL/GenBank/DDBJ databases">
        <title>Whole genome shotgun sequence of Frigoribacterium faeni NBRC 103066.</title>
        <authorList>
            <person name="Hosoyama A."/>
            <person name="Uohara A."/>
            <person name="Ohji S."/>
            <person name="Ichikawa N."/>
        </authorList>
    </citation>
    <scope>NUCLEOTIDE SEQUENCE [LARGE SCALE GENOMIC DNA]</scope>
    <source>
        <strain evidence="2 4">NBRC 103066</strain>
    </source>
</reference>
<evidence type="ECO:0000256" key="1">
    <source>
        <dbReference type="SAM" id="MobiDB-lite"/>
    </source>
</evidence>
<name>A0A7W3JGX4_9MICO</name>
<dbReference type="Proteomes" id="UP000321154">
    <property type="component" value="Unassembled WGS sequence"/>
</dbReference>
<sequence>MPGRGPAPKAANKRARRNAEPVTMRILPAIIAEQPELPTRYKAKDDEDGTWRDEVDWPMVTVRWWAMWRDSPLAAAFTFNDWSFLMDTALLHAEFWEGNVKLAPELRLREAKFGATPEDRARLRITFAQAEEAETKTATRRSSSRDRFGGVALPQEATGD</sequence>
<evidence type="ECO:0000313" key="2">
    <source>
        <dbReference type="EMBL" id="GEK82309.1"/>
    </source>
</evidence>
<feature type="region of interest" description="Disordered" evidence="1">
    <location>
        <begin position="1"/>
        <end position="20"/>
    </location>
</feature>
<organism evidence="3 5">
    <name type="scientific">Frigoribacterium faeni</name>
    <dbReference type="NCBI Taxonomy" id="145483"/>
    <lineage>
        <taxon>Bacteria</taxon>
        <taxon>Bacillati</taxon>
        <taxon>Actinomycetota</taxon>
        <taxon>Actinomycetes</taxon>
        <taxon>Micrococcales</taxon>
        <taxon>Microbacteriaceae</taxon>
        <taxon>Frigoribacterium</taxon>
    </lineage>
</organism>
<dbReference type="AlphaFoldDB" id="A0A7W3JGX4"/>
<dbReference type="InterPro" id="IPR057972">
    <property type="entry name" value="Terminase_7"/>
</dbReference>
<evidence type="ECO:0000313" key="4">
    <source>
        <dbReference type="Proteomes" id="UP000321154"/>
    </source>
</evidence>
<dbReference type="EMBL" id="JACGWW010000001">
    <property type="protein sequence ID" value="MBA8812677.1"/>
    <property type="molecule type" value="Genomic_DNA"/>
</dbReference>
<protein>
    <recommendedName>
        <fullName evidence="6">Terminase small subunit</fullName>
    </recommendedName>
</protein>
<evidence type="ECO:0000313" key="5">
    <source>
        <dbReference type="Proteomes" id="UP000522688"/>
    </source>
</evidence>